<accession>A0ACC3CC62</accession>
<keyword evidence="2" id="KW-1185">Reference proteome</keyword>
<comment type="caution">
    <text evidence="1">The sequence shown here is derived from an EMBL/GenBank/DDBJ whole genome shotgun (WGS) entry which is preliminary data.</text>
</comment>
<protein>
    <submittedName>
        <fullName evidence="1">Uncharacterized protein</fullName>
    </submittedName>
</protein>
<name>A0ACC3CC62_PYRYE</name>
<sequence length="522" mass="52427">MGFPAKIAGPVRRRRCTATGRLVGSCQPCRALDVFVFFSATLFLALPVLRAGAVHAATPVPLLPRCGGVDHCGVAATPFTRVTLGSASVAWEVQGGWGPVHPFWCLSLPASQRVAMVTRLGTGAATVTVAVLFVAVLVVVPPRPVAGATALVAASAPYLSSVSHASDVAGVSGVEVALPQMCDVDGFCTDADQSVGEGGAAATPPSVVPAGTSFISDPPASSVAGSGVNEDGEDKDGEGVGGGLMVGTPLSVGASGAAPAAAAASGADCTSLSGDAASACFGEAFMAAINTLRTASSRPHVAYNRIVSGLAIAWSRTLRGQGKLQRADLSQQVGPPGTYVSGQNLALAPASVADPVAASMGAWAARPGNRGLLLGGATHAGVGVVKGDDGRWWVSLFLATCADSDSSACPADEAPSGVDGDTGSDAGGDVSLDPDFEQPWLAMCKVNTCMRGGAERPCWFVGETTCADFASRIGCSERFCEADVPPAPVCGSNGITYDNECLADVASCQQGFAFKITKFSAC</sequence>
<evidence type="ECO:0000313" key="2">
    <source>
        <dbReference type="Proteomes" id="UP000798662"/>
    </source>
</evidence>
<organism evidence="1 2">
    <name type="scientific">Pyropia yezoensis</name>
    <name type="common">Susabi-nori</name>
    <name type="synonym">Porphyra yezoensis</name>
    <dbReference type="NCBI Taxonomy" id="2788"/>
    <lineage>
        <taxon>Eukaryota</taxon>
        <taxon>Rhodophyta</taxon>
        <taxon>Bangiophyceae</taxon>
        <taxon>Bangiales</taxon>
        <taxon>Bangiaceae</taxon>
        <taxon>Pyropia</taxon>
    </lineage>
</organism>
<reference evidence="1" key="1">
    <citation type="submission" date="2019-11" db="EMBL/GenBank/DDBJ databases">
        <title>Nori genome reveals adaptations in red seaweeds to the harsh intertidal environment.</title>
        <authorList>
            <person name="Wang D."/>
            <person name="Mao Y."/>
        </authorList>
    </citation>
    <scope>NUCLEOTIDE SEQUENCE</scope>
    <source>
        <tissue evidence="1">Gametophyte</tissue>
    </source>
</reference>
<dbReference type="Proteomes" id="UP000798662">
    <property type="component" value="Chromosome 3"/>
</dbReference>
<gene>
    <name evidence="1" type="ORF">I4F81_010357</name>
</gene>
<evidence type="ECO:0000313" key="1">
    <source>
        <dbReference type="EMBL" id="KAK1867859.1"/>
    </source>
</evidence>
<dbReference type="EMBL" id="CM020620">
    <property type="protein sequence ID" value="KAK1867859.1"/>
    <property type="molecule type" value="Genomic_DNA"/>
</dbReference>
<proteinExistence type="predicted"/>